<feature type="region of interest" description="Disordered" evidence="2">
    <location>
        <begin position="358"/>
        <end position="414"/>
    </location>
</feature>
<feature type="transmembrane region" description="Helical" evidence="3">
    <location>
        <begin position="250"/>
        <end position="271"/>
    </location>
</feature>
<name>X6N3Q4_RETFI</name>
<evidence type="ECO:0000256" key="1">
    <source>
        <dbReference type="ARBA" id="ARBA00010199"/>
    </source>
</evidence>
<evidence type="ECO:0000256" key="3">
    <source>
        <dbReference type="SAM" id="Phobius"/>
    </source>
</evidence>
<gene>
    <name evidence="4" type="ORF">RFI_17293</name>
</gene>
<feature type="transmembrane region" description="Helical" evidence="3">
    <location>
        <begin position="318"/>
        <end position="339"/>
    </location>
</feature>
<keyword evidence="3" id="KW-1133">Transmembrane helix</keyword>
<feature type="non-terminal residue" evidence="4">
    <location>
        <position position="1"/>
    </location>
</feature>
<dbReference type="AlphaFoldDB" id="X6N3Q4"/>
<dbReference type="PANTHER" id="PTHR11206">
    <property type="entry name" value="MULTIDRUG RESISTANCE PROTEIN"/>
    <property type="match status" value="1"/>
</dbReference>
<feature type="transmembrane region" description="Helical" evidence="3">
    <location>
        <begin position="87"/>
        <end position="107"/>
    </location>
</feature>
<keyword evidence="3" id="KW-0812">Transmembrane</keyword>
<dbReference type="GO" id="GO:0015297">
    <property type="term" value="F:antiporter activity"/>
    <property type="evidence" value="ECO:0007669"/>
    <property type="project" value="InterPro"/>
</dbReference>
<dbReference type="OrthoDB" id="2126698at2759"/>
<dbReference type="GO" id="GO:0016020">
    <property type="term" value="C:membrane"/>
    <property type="evidence" value="ECO:0007669"/>
    <property type="project" value="InterPro"/>
</dbReference>
<feature type="transmembrane region" description="Helical" evidence="3">
    <location>
        <begin position="128"/>
        <end position="149"/>
    </location>
</feature>
<proteinExistence type="inferred from homology"/>
<feature type="transmembrane region" description="Helical" evidence="3">
    <location>
        <begin position="38"/>
        <end position="67"/>
    </location>
</feature>
<accession>X6N3Q4</accession>
<dbReference type="Proteomes" id="UP000023152">
    <property type="component" value="Unassembled WGS sequence"/>
</dbReference>
<feature type="transmembrane region" description="Helical" evidence="3">
    <location>
        <begin position="283"/>
        <end position="303"/>
    </location>
</feature>
<dbReference type="GO" id="GO:0042910">
    <property type="term" value="F:xenobiotic transmembrane transporter activity"/>
    <property type="evidence" value="ECO:0007669"/>
    <property type="project" value="InterPro"/>
</dbReference>
<organism evidence="4 5">
    <name type="scientific">Reticulomyxa filosa</name>
    <dbReference type="NCBI Taxonomy" id="46433"/>
    <lineage>
        <taxon>Eukaryota</taxon>
        <taxon>Sar</taxon>
        <taxon>Rhizaria</taxon>
        <taxon>Retaria</taxon>
        <taxon>Foraminifera</taxon>
        <taxon>Monothalamids</taxon>
        <taxon>Reticulomyxidae</taxon>
        <taxon>Reticulomyxa</taxon>
    </lineage>
</organism>
<protein>
    <submittedName>
        <fullName evidence="4">Uncharacterized protein</fullName>
    </submittedName>
</protein>
<feature type="transmembrane region" description="Helical" evidence="3">
    <location>
        <begin position="202"/>
        <end position="230"/>
    </location>
</feature>
<evidence type="ECO:0000256" key="2">
    <source>
        <dbReference type="SAM" id="MobiDB-lite"/>
    </source>
</evidence>
<dbReference type="OMA" id="TITCICI"/>
<sequence length="414" mass="47049">KKKKKKKKKKKRGQIFFFFFKFLAKKKKKKRYMAIRQYFQALQIVYPATVVSVISIAMNILFNQLLIHGIHLGSLHMKGLGFKGSPLATTVSITFQLLLFYSYAIMFRKYHKKAWTGWTRESFRRERINNFLKIVVPITLADASQNWAYQFVSLQSGRLAEHDVASISVAYNLFGVLWSFYWGFGLAVIVRTGRYIGEGDISGLKLLIVASLITITCICIVVATLIYVFRDFIASIYTDDPQVKHLLSELMPILGVAFICGGVGWCASAVLEGSSRNRARGIVGMSCAWIVYFPVASFLAFYAPQKWRDRLPLSPVCLIWMTSLLVNIINGCIYWFLVLRTDWHQQILQAKTRSETLLQSKPKPDTARDELRQSLIPAEQPTHDDNDMDYSSPRGDALLSSNPPMVQDAGNSVQ</sequence>
<feature type="compositionally biased region" description="Polar residues" evidence="2">
    <location>
        <begin position="399"/>
        <end position="414"/>
    </location>
</feature>
<dbReference type="EMBL" id="ASPP01013142">
    <property type="protein sequence ID" value="ETO19927.1"/>
    <property type="molecule type" value="Genomic_DNA"/>
</dbReference>
<reference evidence="4 5" key="1">
    <citation type="journal article" date="2013" name="Curr. Biol.">
        <title>The Genome of the Foraminiferan Reticulomyxa filosa.</title>
        <authorList>
            <person name="Glockner G."/>
            <person name="Hulsmann N."/>
            <person name="Schleicher M."/>
            <person name="Noegel A.A."/>
            <person name="Eichinger L."/>
            <person name="Gallinger C."/>
            <person name="Pawlowski J."/>
            <person name="Sierra R."/>
            <person name="Euteneuer U."/>
            <person name="Pillet L."/>
            <person name="Moustafa A."/>
            <person name="Platzer M."/>
            <person name="Groth M."/>
            <person name="Szafranski K."/>
            <person name="Schliwa M."/>
        </authorList>
    </citation>
    <scope>NUCLEOTIDE SEQUENCE [LARGE SCALE GENOMIC DNA]</scope>
</reference>
<keyword evidence="3" id="KW-0472">Membrane</keyword>
<feature type="transmembrane region" description="Helical" evidence="3">
    <location>
        <begin position="169"/>
        <end position="190"/>
    </location>
</feature>
<dbReference type="InterPro" id="IPR002528">
    <property type="entry name" value="MATE_fam"/>
</dbReference>
<feature type="compositionally biased region" description="Basic and acidic residues" evidence="2">
    <location>
        <begin position="362"/>
        <end position="372"/>
    </location>
</feature>
<evidence type="ECO:0000313" key="5">
    <source>
        <dbReference type="Proteomes" id="UP000023152"/>
    </source>
</evidence>
<comment type="caution">
    <text evidence="4">The sequence shown here is derived from an EMBL/GenBank/DDBJ whole genome shotgun (WGS) entry which is preliminary data.</text>
</comment>
<dbReference type="Pfam" id="PF01554">
    <property type="entry name" value="MatE"/>
    <property type="match status" value="1"/>
</dbReference>
<comment type="similarity">
    <text evidence="1">Belongs to the multi antimicrobial extrusion (MATE) (TC 2.A.66.1) family.</text>
</comment>
<keyword evidence="5" id="KW-1185">Reference proteome</keyword>
<evidence type="ECO:0000313" key="4">
    <source>
        <dbReference type="EMBL" id="ETO19927.1"/>
    </source>
</evidence>